<dbReference type="PANTHER" id="PTHR47117">
    <property type="entry name" value="STAR-RELATED LIPID TRANSFER PROTEIN 9"/>
    <property type="match status" value="1"/>
</dbReference>
<gene>
    <name evidence="1" type="primary">Klp98A-L</name>
    <name evidence="1" type="ORF">Hamer_G005745</name>
</gene>
<protein>
    <submittedName>
        <fullName evidence="1">Kinesin-like protein Klp98A-like</fullName>
    </submittedName>
</protein>
<evidence type="ECO:0000313" key="1">
    <source>
        <dbReference type="EMBL" id="KAG7157330.1"/>
    </source>
</evidence>
<accession>A0A8J5JKV6</accession>
<dbReference type="AlphaFoldDB" id="A0A8J5JKV6"/>
<reference evidence="1" key="1">
    <citation type="journal article" date="2021" name="Sci. Adv.">
        <title>The American lobster genome reveals insights on longevity, neural, and immune adaptations.</title>
        <authorList>
            <person name="Polinski J.M."/>
            <person name="Zimin A.V."/>
            <person name="Clark K.F."/>
            <person name="Kohn A.B."/>
            <person name="Sadowski N."/>
            <person name="Timp W."/>
            <person name="Ptitsyn A."/>
            <person name="Khanna P."/>
            <person name="Romanova D.Y."/>
            <person name="Williams P."/>
            <person name="Greenwood S.J."/>
            <person name="Moroz L.L."/>
            <person name="Walt D.R."/>
            <person name="Bodnar A.G."/>
        </authorList>
    </citation>
    <scope>NUCLEOTIDE SEQUENCE</scope>
    <source>
        <strain evidence="1">GMGI-L3</strain>
    </source>
</reference>
<proteinExistence type="predicted"/>
<feature type="non-terminal residue" evidence="1">
    <location>
        <position position="1"/>
    </location>
</feature>
<sequence length="128" mass="15330">EVDLNSVCIVEVDDKKTRLINHKVNANEGESRERIKDFTFDFSYWSHSDLDRHFAPQIFGFNGVMFAWIWLCHPSKKLETWSSPVMSKLFVNVCIVEVVYERISFRWQLLQFLEYINHVILWDEGQSW</sequence>
<dbReference type="Proteomes" id="UP000747542">
    <property type="component" value="Unassembled WGS sequence"/>
</dbReference>
<name>A0A8J5JKV6_HOMAM</name>
<keyword evidence="2" id="KW-1185">Reference proteome</keyword>
<feature type="non-terminal residue" evidence="1">
    <location>
        <position position="128"/>
    </location>
</feature>
<dbReference type="EMBL" id="JAHLQT010037514">
    <property type="protein sequence ID" value="KAG7157330.1"/>
    <property type="molecule type" value="Genomic_DNA"/>
</dbReference>
<evidence type="ECO:0000313" key="2">
    <source>
        <dbReference type="Proteomes" id="UP000747542"/>
    </source>
</evidence>
<organism evidence="1 2">
    <name type="scientific">Homarus americanus</name>
    <name type="common">American lobster</name>
    <dbReference type="NCBI Taxonomy" id="6706"/>
    <lineage>
        <taxon>Eukaryota</taxon>
        <taxon>Metazoa</taxon>
        <taxon>Ecdysozoa</taxon>
        <taxon>Arthropoda</taxon>
        <taxon>Crustacea</taxon>
        <taxon>Multicrustacea</taxon>
        <taxon>Malacostraca</taxon>
        <taxon>Eumalacostraca</taxon>
        <taxon>Eucarida</taxon>
        <taxon>Decapoda</taxon>
        <taxon>Pleocyemata</taxon>
        <taxon>Astacidea</taxon>
        <taxon>Nephropoidea</taxon>
        <taxon>Nephropidae</taxon>
        <taxon>Homarus</taxon>
    </lineage>
</organism>
<comment type="caution">
    <text evidence="1">The sequence shown here is derived from an EMBL/GenBank/DDBJ whole genome shotgun (WGS) entry which is preliminary data.</text>
</comment>